<sequence>MRNIRKIVLLCLICQQSFAAQDDGYGVGEVAINLARITGKNILTHLAYAIKVVENDIYPNLSTYGKNVKTASTSIYAYLINTSGNTSTFSNWITTVTSTNSGSYIKNPYIAKLAIVDYGLKIEMQFAGTNITSFGVGTSAQVPVFEPFLARRIMLVPIFNATYSGTKVTSQDKAISSWTCLTDADETIASSANGISEGSLSVLSVAGGVLGSCQYISAATMNTIWITI</sequence>
<keyword evidence="3" id="KW-1185">Reference proteome</keyword>
<accession>A0A2P1P8J4</accession>
<keyword evidence="1" id="KW-0732">Signal</keyword>
<protein>
    <submittedName>
        <fullName evidence="2">Uncharacterized protein</fullName>
    </submittedName>
</protein>
<organism evidence="2 3">
    <name type="scientific">Candidatus Phycorickettsia trachydisci</name>
    <dbReference type="NCBI Taxonomy" id="2115978"/>
    <lineage>
        <taxon>Bacteria</taxon>
        <taxon>Pseudomonadati</taxon>
        <taxon>Pseudomonadota</taxon>
        <taxon>Alphaproteobacteria</taxon>
        <taxon>Rickettsiales</taxon>
        <taxon>Rickettsiaceae</taxon>
        <taxon>Candidatus Phycorickettsia</taxon>
    </lineage>
</organism>
<evidence type="ECO:0000313" key="2">
    <source>
        <dbReference type="EMBL" id="AVP87581.1"/>
    </source>
</evidence>
<evidence type="ECO:0000256" key="1">
    <source>
        <dbReference type="SAM" id="SignalP"/>
    </source>
</evidence>
<dbReference type="RefSeq" id="WP_106874438.1">
    <property type="nucleotide sequence ID" value="NZ_CP027845.1"/>
</dbReference>
<dbReference type="AlphaFoldDB" id="A0A2P1P8J4"/>
<proteinExistence type="predicted"/>
<reference evidence="2 3" key="1">
    <citation type="submission" date="2018-03" db="EMBL/GenBank/DDBJ databases">
        <title>A gene transfer event suggests a long-term partnership between eustigmatophyte algae and a novel lineage of endosymbiotic bacteria.</title>
        <authorList>
            <person name="Yurchenko T."/>
            <person name="Sevcikova T."/>
            <person name="Pribyl P."/>
            <person name="El Karkouri K."/>
            <person name="Klimes V."/>
            <person name="Amaral R."/>
            <person name="Zbrankova V."/>
            <person name="Kim E."/>
            <person name="Raoult D."/>
            <person name="Santos L.M.A."/>
            <person name="Elias M."/>
        </authorList>
    </citation>
    <scope>NUCLEOTIDE SEQUENCE [LARGE SCALE GENOMIC DNA]</scope>
    <source>
        <strain evidence="2">CCALA 838</strain>
    </source>
</reference>
<dbReference type="KEGG" id="ptc:phytr_6400"/>
<feature type="chain" id="PRO_5015111000" evidence="1">
    <location>
        <begin position="20"/>
        <end position="228"/>
    </location>
</feature>
<dbReference type="Proteomes" id="UP000241762">
    <property type="component" value="Chromosome"/>
</dbReference>
<gene>
    <name evidence="2" type="ORF">phytr_6400</name>
</gene>
<evidence type="ECO:0000313" key="3">
    <source>
        <dbReference type="Proteomes" id="UP000241762"/>
    </source>
</evidence>
<feature type="signal peptide" evidence="1">
    <location>
        <begin position="1"/>
        <end position="19"/>
    </location>
</feature>
<dbReference type="EMBL" id="CP027845">
    <property type="protein sequence ID" value="AVP87581.1"/>
    <property type="molecule type" value="Genomic_DNA"/>
</dbReference>
<name>A0A2P1P8J4_9RICK</name>